<evidence type="ECO:0000313" key="3">
    <source>
        <dbReference type="Proteomes" id="UP001642487"/>
    </source>
</evidence>
<evidence type="ECO:0000313" key="2">
    <source>
        <dbReference type="EMBL" id="CAK9312651.1"/>
    </source>
</evidence>
<accession>A0ABP0Y0E9</accession>
<dbReference type="Proteomes" id="UP001642487">
    <property type="component" value="Chromosome 11"/>
</dbReference>
<name>A0ABP0Y0E9_9ROSI</name>
<reference evidence="2 3" key="1">
    <citation type="submission" date="2024-03" db="EMBL/GenBank/DDBJ databases">
        <authorList>
            <person name="Gkanogiannis A."/>
            <person name="Becerra Lopez-Lavalle L."/>
        </authorList>
    </citation>
    <scope>NUCLEOTIDE SEQUENCE [LARGE SCALE GENOMIC DNA]</scope>
</reference>
<dbReference type="EMBL" id="OZ021745">
    <property type="protein sequence ID" value="CAK9312651.1"/>
    <property type="molecule type" value="Genomic_DNA"/>
</dbReference>
<gene>
    <name evidence="2" type="ORF">CITCOLO1_LOCUS4347</name>
</gene>
<feature type="region of interest" description="Disordered" evidence="1">
    <location>
        <begin position="1"/>
        <end position="20"/>
    </location>
</feature>
<proteinExistence type="predicted"/>
<keyword evidence="3" id="KW-1185">Reference proteome</keyword>
<sequence length="72" mass="7507">MTLFQPQKAGSGHHGSVPSVDIVHEDCSEAKLVNANSIGSVRMQPVEKKVLLSVGSGKAVKSVLEVLVNNPG</sequence>
<evidence type="ECO:0000256" key="1">
    <source>
        <dbReference type="SAM" id="MobiDB-lite"/>
    </source>
</evidence>
<organism evidence="2 3">
    <name type="scientific">Citrullus colocynthis</name>
    <name type="common">colocynth</name>
    <dbReference type="NCBI Taxonomy" id="252529"/>
    <lineage>
        <taxon>Eukaryota</taxon>
        <taxon>Viridiplantae</taxon>
        <taxon>Streptophyta</taxon>
        <taxon>Embryophyta</taxon>
        <taxon>Tracheophyta</taxon>
        <taxon>Spermatophyta</taxon>
        <taxon>Magnoliopsida</taxon>
        <taxon>eudicotyledons</taxon>
        <taxon>Gunneridae</taxon>
        <taxon>Pentapetalae</taxon>
        <taxon>rosids</taxon>
        <taxon>fabids</taxon>
        <taxon>Cucurbitales</taxon>
        <taxon>Cucurbitaceae</taxon>
        <taxon>Benincaseae</taxon>
        <taxon>Citrullus</taxon>
    </lineage>
</organism>
<protein>
    <submittedName>
        <fullName evidence="2">Uncharacterized protein</fullName>
    </submittedName>
</protein>